<evidence type="ECO:0008006" key="3">
    <source>
        <dbReference type="Google" id="ProtNLM"/>
    </source>
</evidence>
<evidence type="ECO:0000313" key="2">
    <source>
        <dbReference type="Proteomes" id="UP000257109"/>
    </source>
</evidence>
<proteinExistence type="predicted"/>
<protein>
    <recommendedName>
        <fullName evidence="3">Reverse transcriptase domain-containing protein</fullName>
    </recommendedName>
</protein>
<dbReference type="InterPro" id="IPR053134">
    <property type="entry name" value="RNA-dir_DNA_polymerase"/>
</dbReference>
<dbReference type="PANTHER" id="PTHR24559:SF444">
    <property type="entry name" value="REVERSE TRANSCRIPTASE DOMAIN-CONTAINING PROTEIN"/>
    <property type="match status" value="1"/>
</dbReference>
<dbReference type="Proteomes" id="UP000257109">
    <property type="component" value="Unassembled WGS sequence"/>
</dbReference>
<reference evidence="1" key="1">
    <citation type="submission" date="2018-05" db="EMBL/GenBank/DDBJ databases">
        <title>Draft genome of Mucuna pruriens seed.</title>
        <authorList>
            <person name="Nnadi N.E."/>
            <person name="Vos R."/>
            <person name="Hasami M.H."/>
            <person name="Devisetty U.K."/>
            <person name="Aguiy J.C."/>
        </authorList>
    </citation>
    <scope>NUCLEOTIDE SEQUENCE [LARGE SCALE GENOMIC DNA]</scope>
    <source>
        <strain evidence="1">JCA_2017</strain>
    </source>
</reference>
<gene>
    <name evidence="1" type="ORF">CR513_27027</name>
</gene>
<dbReference type="SUPFAM" id="SSF56672">
    <property type="entry name" value="DNA/RNA polymerases"/>
    <property type="match status" value="1"/>
</dbReference>
<sequence>MVPKKYGMTIVKIKNDELVPTRVQNSLRVCINYRKLNQAIGKDYFPLPFINQVLETLAEYQHKTTFTCPFDTFAYTMMSFSLCNTPSTF</sequence>
<dbReference type="EMBL" id="QJKJ01005216">
    <property type="protein sequence ID" value="RDX91042.1"/>
    <property type="molecule type" value="Genomic_DNA"/>
</dbReference>
<dbReference type="OrthoDB" id="1305764at2759"/>
<organism evidence="1 2">
    <name type="scientific">Mucuna pruriens</name>
    <name type="common">Velvet bean</name>
    <name type="synonym">Dolichos pruriens</name>
    <dbReference type="NCBI Taxonomy" id="157652"/>
    <lineage>
        <taxon>Eukaryota</taxon>
        <taxon>Viridiplantae</taxon>
        <taxon>Streptophyta</taxon>
        <taxon>Embryophyta</taxon>
        <taxon>Tracheophyta</taxon>
        <taxon>Spermatophyta</taxon>
        <taxon>Magnoliopsida</taxon>
        <taxon>eudicotyledons</taxon>
        <taxon>Gunneridae</taxon>
        <taxon>Pentapetalae</taxon>
        <taxon>rosids</taxon>
        <taxon>fabids</taxon>
        <taxon>Fabales</taxon>
        <taxon>Fabaceae</taxon>
        <taxon>Papilionoideae</taxon>
        <taxon>50 kb inversion clade</taxon>
        <taxon>NPAAA clade</taxon>
        <taxon>indigoferoid/millettioid clade</taxon>
        <taxon>Phaseoleae</taxon>
        <taxon>Mucuna</taxon>
    </lineage>
</organism>
<dbReference type="Gene3D" id="3.10.10.10">
    <property type="entry name" value="HIV Type 1 Reverse Transcriptase, subunit A, domain 1"/>
    <property type="match status" value="1"/>
</dbReference>
<keyword evidence="2" id="KW-1185">Reference proteome</keyword>
<dbReference type="PANTHER" id="PTHR24559">
    <property type="entry name" value="TRANSPOSON TY3-I GAG-POL POLYPROTEIN"/>
    <property type="match status" value="1"/>
</dbReference>
<dbReference type="AlphaFoldDB" id="A0A371GKE2"/>
<dbReference type="InterPro" id="IPR043502">
    <property type="entry name" value="DNA/RNA_pol_sf"/>
</dbReference>
<evidence type="ECO:0000313" key="1">
    <source>
        <dbReference type="EMBL" id="RDX91042.1"/>
    </source>
</evidence>
<feature type="non-terminal residue" evidence="1">
    <location>
        <position position="1"/>
    </location>
</feature>
<comment type="caution">
    <text evidence="1">The sequence shown here is derived from an EMBL/GenBank/DDBJ whole genome shotgun (WGS) entry which is preliminary data.</text>
</comment>
<name>A0A371GKE2_MUCPR</name>
<accession>A0A371GKE2</accession>